<gene>
    <name evidence="1" type="ORF">M153_117000781</name>
</gene>
<accession>A0A0R0M5M6</accession>
<evidence type="ECO:0000313" key="1">
    <source>
        <dbReference type="EMBL" id="KRH94884.1"/>
    </source>
</evidence>
<keyword evidence="2" id="KW-1185">Reference proteome</keyword>
<evidence type="ECO:0000313" key="2">
    <source>
        <dbReference type="Proteomes" id="UP000051530"/>
    </source>
</evidence>
<dbReference type="Proteomes" id="UP000051530">
    <property type="component" value="Unassembled WGS sequence"/>
</dbReference>
<sequence>MERFILFAEKSIQINDRSFMSRMSFLFSHLIHLLRIKQLKYKN</sequence>
<name>A0A0R0M5M6_9MICR</name>
<dbReference type="EMBL" id="LGUB01000020">
    <property type="protein sequence ID" value="KRH94884.1"/>
    <property type="molecule type" value="Genomic_DNA"/>
</dbReference>
<comment type="caution">
    <text evidence="1">The sequence shown here is derived from an EMBL/GenBank/DDBJ whole genome shotgun (WGS) entry which is preliminary data.</text>
</comment>
<reference evidence="1 2" key="1">
    <citation type="submission" date="2015-07" db="EMBL/GenBank/DDBJ databases">
        <title>The genome of Pseudoloma neurophilia, a relevant intracellular parasite of the zebrafish.</title>
        <authorList>
            <person name="Ndikumana S."/>
            <person name="Pelin A."/>
            <person name="Sanders J."/>
            <person name="Corradi N."/>
        </authorList>
    </citation>
    <scope>NUCLEOTIDE SEQUENCE [LARGE SCALE GENOMIC DNA]</scope>
    <source>
        <strain evidence="1 2">MK1</strain>
    </source>
</reference>
<protein>
    <submittedName>
        <fullName evidence="1">Uncharacterized protein</fullName>
    </submittedName>
</protein>
<proteinExistence type="predicted"/>
<dbReference type="VEuPathDB" id="MicrosporidiaDB:M153_117000781"/>
<dbReference type="AlphaFoldDB" id="A0A0R0M5M6"/>
<organism evidence="1 2">
    <name type="scientific">Pseudoloma neurophilia</name>
    <dbReference type="NCBI Taxonomy" id="146866"/>
    <lineage>
        <taxon>Eukaryota</taxon>
        <taxon>Fungi</taxon>
        <taxon>Fungi incertae sedis</taxon>
        <taxon>Microsporidia</taxon>
        <taxon>Pseudoloma</taxon>
    </lineage>
</organism>